<dbReference type="InterPro" id="IPR012312">
    <property type="entry name" value="Hemerythrin-like"/>
</dbReference>
<protein>
    <submittedName>
        <fullName evidence="3">Hemerythrin HHE cation binding domain protein</fullName>
    </submittedName>
    <submittedName>
        <fullName evidence="2">Hemerythrin HHE cation binding domain-containing protein</fullName>
    </submittedName>
</protein>
<dbReference type="RefSeq" id="WP_006927656.1">
    <property type="nucleotide sequence ID" value="NZ_CM001402.1"/>
</dbReference>
<feature type="domain" description="Hemerythrin-like" evidence="1">
    <location>
        <begin position="14"/>
        <end position="126"/>
    </location>
</feature>
<dbReference type="InParanoid" id="H1XVQ4"/>
<dbReference type="KEGG" id="caby:Cabys_4168"/>
<dbReference type="Gene3D" id="1.20.120.520">
    <property type="entry name" value="nmb1532 protein domain like"/>
    <property type="match status" value="1"/>
</dbReference>
<dbReference type="Proteomes" id="UP000004671">
    <property type="component" value="Chromosome"/>
</dbReference>
<evidence type="ECO:0000313" key="2">
    <source>
        <dbReference type="EMBL" id="APF20913.1"/>
    </source>
</evidence>
<gene>
    <name evidence="2" type="ORF">Cabys_4168</name>
    <name evidence="3" type="ORF">Calab_0997</name>
</gene>
<proteinExistence type="predicted"/>
<accession>H1XVQ4</accession>
<evidence type="ECO:0000313" key="4">
    <source>
        <dbReference type="Proteomes" id="UP000004671"/>
    </source>
</evidence>
<evidence type="ECO:0000259" key="1">
    <source>
        <dbReference type="Pfam" id="PF01814"/>
    </source>
</evidence>
<dbReference type="Proteomes" id="UP000183868">
    <property type="component" value="Chromosome"/>
</dbReference>
<reference evidence="2 5" key="2">
    <citation type="submission" date="2016-11" db="EMBL/GenBank/DDBJ databases">
        <title>Genomic analysis of Caldithrix abyssi and proposal of a novel bacterial phylum Caldithrichaeota.</title>
        <authorList>
            <person name="Kublanov I."/>
            <person name="Sigalova O."/>
            <person name="Gavrilov S."/>
            <person name="Lebedinsky A."/>
            <person name="Ivanova N."/>
            <person name="Daum C."/>
            <person name="Reddy T."/>
            <person name="Klenk H.P."/>
            <person name="Goker M."/>
            <person name="Reva O."/>
            <person name="Miroshnichenko M."/>
            <person name="Kyprides N."/>
            <person name="Woyke T."/>
            <person name="Gelfand M."/>
        </authorList>
    </citation>
    <scope>NUCLEOTIDE SEQUENCE [LARGE SCALE GENOMIC DNA]</scope>
    <source>
        <strain evidence="2 5">LF13</strain>
    </source>
</reference>
<evidence type="ECO:0000313" key="3">
    <source>
        <dbReference type="EMBL" id="EHO40631.1"/>
    </source>
</evidence>
<dbReference type="eggNOG" id="ENOG50332X6">
    <property type="taxonomic scope" value="Bacteria"/>
</dbReference>
<dbReference type="EMBL" id="CP018099">
    <property type="protein sequence ID" value="APF20913.1"/>
    <property type="molecule type" value="Genomic_DNA"/>
</dbReference>
<dbReference type="Pfam" id="PF01814">
    <property type="entry name" value="Hemerythrin"/>
    <property type="match status" value="1"/>
</dbReference>
<dbReference type="EMBL" id="CM001402">
    <property type="protein sequence ID" value="EHO40631.1"/>
    <property type="molecule type" value="Genomic_DNA"/>
</dbReference>
<dbReference type="STRING" id="880073.Cabys_4168"/>
<name>H1XVQ4_CALAY</name>
<dbReference type="HOGENOM" id="CLU_129685_2_0_0"/>
<evidence type="ECO:0000313" key="5">
    <source>
        <dbReference type="Proteomes" id="UP000183868"/>
    </source>
</evidence>
<reference evidence="3 4" key="1">
    <citation type="submission" date="2011-09" db="EMBL/GenBank/DDBJ databases">
        <title>The permanent draft genome of Caldithrix abyssi DSM 13497.</title>
        <authorList>
            <consortium name="US DOE Joint Genome Institute (JGI-PGF)"/>
            <person name="Lucas S."/>
            <person name="Han J."/>
            <person name="Lapidus A."/>
            <person name="Bruce D."/>
            <person name="Goodwin L."/>
            <person name="Pitluck S."/>
            <person name="Peters L."/>
            <person name="Kyrpides N."/>
            <person name="Mavromatis K."/>
            <person name="Ivanova N."/>
            <person name="Mikhailova N."/>
            <person name="Chertkov O."/>
            <person name="Detter J.C."/>
            <person name="Tapia R."/>
            <person name="Han C."/>
            <person name="Land M."/>
            <person name="Hauser L."/>
            <person name="Markowitz V."/>
            <person name="Cheng J.-F."/>
            <person name="Hugenholtz P."/>
            <person name="Woyke T."/>
            <person name="Wu D."/>
            <person name="Spring S."/>
            <person name="Brambilla E."/>
            <person name="Klenk H.-P."/>
            <person name="Eisen J.A."/>
        </authorList>
    </citation>
    <scope>NUCLEOTIDE SEQUENCE [LARGE SCALE GENOMIC DNA]</scope>
    <source>
        <strain evidence="3 4">DSM 13497</strain>
    </source>
</reference>
<keyword evidence="4" id="KW-1185">Reference proteome</keyword>
<dbReference type="OrthoDB" id="9793254at2"/>
<dbReference type="PaxDb" id="880073-Calab_0997"/>
<sequence length="162" mass="19588">MKRSKYLVPLSWEHHNALLNANRLHKGIANRTETRILLEFANFIWQNDLFPHFQREENIIMTRQEWPHVPEHLRTRVLQEHQTMDDLVKRLNNLSDEDEIRRLLNELASMVISHVRFEERELFPAIEEAFFEQSLQKIEQALREAHVPGCTIWSPKFWQKKE</sequence>
<organism evidence="3 4">
    <name type="scientific">Caldithrix abyssi DSM 13497</name>
    <dbReference type="NCBI Taxonomy" id="880073"/>
    <lineage>
        <taxon>Bacteria</taxon>
        <taxon>Pseudomonadati</taxon>
        <taxon>Calditrichota</taxon>
        <taxon>Calditrichia</taxon>
        <taxon>Calditrichales</taxon>
        <taxon>Calditrichaceae</taxon>
        <taxon>Caldithrix</taxon>
    </lineage>
</organism>
<dbReference type="AlphaFoldDB" id="H1XVQ4"/>